<dbReference type="AlphaFoldDB" id="A0A0L9UXU6"/>
<reference evidence="2" key="1">
    <citation type="journal article" date="2015" name="Proc. Natl. Acad. Sci. U.S.A.">
        <title>Genome sequencing of adzuki bean (Vigna angularis) provides insight into high starch and low fat accumulation and domestication.</title>
        <authorList>
            <person name="Yang K."/>
            <person name="Tian Z."/>
            <person name="Chen C."/>
            <person name="Luo L."/>
            <person name="Zhao B."/>
            <person name="Wang Z."/>
            <person name="Yu L."/>
            <person name="Li Y."/>
            <person name="Sun Y."/>
            <person name="Li W."/>
            <person name="Chen Y."/>
            <person name="Li Y."/>
            <person name="Zhang Y."/>
            <person name="Ai D."/>
            <person name="Zhao J."/>
            <person name="Shang C."/>
            <person name="Ma Y."/>
            <person name="Wu B."/>
            <person name="Wang M."/>
            <person name="Gao L."/>
            <person name="Sun D."/>
            <person name="Zhang P."/>
            <person name="Guo F."/>
            <person name="Wang W."/>
            <person name="Li Y."/>
            <person name="Wang J."/>
            <person name="Varshney R.K."/>
            <person name="Wang J."/>
            <person name="Ling H.Q."/>
            <person name="Wan P."/>
        </authorList>
    </citation>
    <scope>NUCLEOTIDE SEQUENCE</scope>
    <source>
        <strain evidence="2">cv. Jingnong 6</strain>
    </source>
</reference>
<dbReference type="EMBL" id="CM003377">
    <property type="protein sequence ID" value="KOM47369.1"/>
    <property type="molecule type" value="Genomic_DNA"/>
</dbReference>
<evidence type="ECO:0000313" key="1">
    <source>
        <dbReference type="EMBL" id="KOM47369.1"/>
    </source>
</evidence>
<name>A0A0L9UXU6_PHAAN</name>
<protein>
    <submittedName>
        <fullName evidence="1">Uncharacterized protein</fullName>
    </submittedName>
</protein>
<accession>A0A0L9UXU6</accession>
<sequence>MQKTKSTSITLHPWVPLSAGPMMFLVVADACVKSGRVKVAGRTKPAAAAGGERSQCAGPWVFQPLHGSFPCCSTFC</sequence>
<organism evidence="1 2">
    <name type="scientific">Phaseolus angularis</name>
    <name type="common">Azuki bean</name>
    <name type="synonym">Vigna angularis</name>
    <dbReference type="NCBI Taxonomy" id="3914"/>
    <lineage>
        <taxon>Eukaryota</taxon>
        <taxon>Viridiplantae</taxon>
        <taxon>Streptophyta</taxon>
        <taxon>Embryophyta</taxon>
        <taxon>Tracheophyta</taxon>
        <taxon>Spermatophyta</taxon>
        <taxon>Magnoliopsida</taxon>
        <taxon>eudicotyledons</taxon>
        <taxon>Gunneridae</taxon>
        <taxon>Pentapetalae</taxon>
        <taxon>rosids</taxon>
        <taxon>fabids</taxon>
        <taxon>Fabales</taxon>
        <taxon>Fabaceae</taxon>
        <taxon>Papilionoideae</taxon>
        <taxon>50 kb inversion clade</taxon>
        <taxon>NPAAA clade</taxon>
        <taxon>indigoferoid/millettioid clade</taxon>
        <taxon>Phaseoleae</taxon>
        <taxon>Vigna</taxon>
    </lineage>
</organism>
<gene>
    <name evidence="1" type="ORF">LR48_Vigan07g107300</name>
</gene>
<evidence type="ECO:0000313" key="2">
    <source>
        <dbReference type="Proteomes" id="UP000053144"/>
    </source>
</evidence>
<dbReference type="Proteomes" id="UP000053144">
    <property type="component" value="Chromosome 7"/>
</dbReference>
<dbReference type="Gramene" id="KOM47369">
    <property type="protein sequence ID" value="KOM47369"/>
    <property type="gene ID" value="LR48_Vigan07g107300"/>
</dbReference>
<proteinExistence type="predicted"/>